<accession>A0ABM7T9U3</accession>
<organism evidence="2 3">
    <name type="scientific">Clostridium gelidum</name>
    <dbReference type="NCBI Taxonomy" id="704125"/>
    <lineage>
        <taxon>Bacteria</taxon>
        <taxon>Bacillati</taxon>
        <taxon>Bacillota</taxon>
        <taxon>Clostridia</taxon>
        <taxon>Eubacteriales</taxon>
        <taxon>Clostridiaceae</taxon>
        <taxon>Clostridium</taxon>
    </lineage>
</organism>
<keyword evidence="3" id="KW-1185">Reference proteome</keyword>
<dbReference type="Proteomes" id="UP000824633">
    <property type="component" value="Chromosome"/>
</dbReference>
<dbReference type="InterPro" id="IPR029062">
    <property type="entry name" value="Class_I_gatase-like"/>
</dbReference>
<dbReference type="RefSeq" id="WP_224034761.1">
    <property type="nucleotide sequence ID" value="NZ_AP024849.1"/>
</dbReference>
<keyword evidence="1" id="KW-1133">Transmembrane helix</keyword>
<dbReference type="Gene3D" id="3.40.50.880">
    <property type="match status" value="1"/>
</dbReference>
<dbReference type="EMBL" id="AP024849">
    <property type="protein sequence ID" value="BCZ48503.1"/>
    <property type="molecule type" value="Genomic_DNA"/>
</dbReference>
<protein>
    <recommendedName>
        <fullName evidence="4">Membrane-associated protein</fullName>
    </recommendedName>
</protein>
<reference evidence="3" key="1">
    <citation type="submission" date="2021-07" db="EMBL/GenBank/DDBJ databases">
        <title>Complete genome sequencing of a Clostridium isolate.</title>
        <authorList>
            <person name="Ueki A."/>
            <person name="Tonouchi A."/>
        </authorList>
    </citation>
    <scope>NUCLEOTIDE SEQUENCE [LARGE SCALE GENOMIC DNA]</scope>
    <source>
        <strain evidence="3">C5S11</strain>
    </source>
</reference>
<evidence type="ECO:0000256" key="1">
    <source>
        <dbReference type="SAM" id="Phobius"/>
    </source>
</evidence>
<gene>
    <name evidence="2" type="ORF">psyc5s11_45700</name>
</gene>
<feature type="transmembrane region" description="Helical" evidence="1">
    <location>
        <begin position="389"/>
        <end position="409"/>
    </location>
</feature>
<proteinExistence type="predicted"/>
<evidence type="ECO:0000313" key="3">
    <source>
        <dbReference type="Proteomes" id="UP000824633"/>
    </source>
</evidence>
<evidence type="ECO:0000313" key="2">
    <source>
        <dbReference type="EMBL" id="BCZ48503.1"/>
    </source>
</evidence>
<sequence>MEKFNNAKLLSILVMIFILVGFMPTICKAEEKAEENNSITMNVSYGIDGKFKGSMAIPVNVEVENKGEDIEGQVEVRVPTNSYNTYDAFVSEVKLASKEKRTVTIPINLPEDCSKMSVVFTKGKNILKENKITVSSGRVNENDLFMAILTDDFNGINIKDLNFADLNNKNRKGEINKTVNVPLNLDSLSKGSKNISQLDVIVINNYNISNLQKEQYENLSTWINNGGTLIIGSGENASKTIGSIDKEFLDVNYKGTKDVNGYTLANLSLKDSSIKLQQGENPLIYLLNKGKGKVYIGAFDLGNKNIASKDNVMNTWKESLGNDFINKNNIRNRYGNGNNVPHQMDQLSNDVPVKEDFKMGVLISIFICYALIAGIIVYLIMKKLNKREWLWGVVPAIAIGFSLVLYLLGGSTRIQDLVLNQVNIIITDESGTSTTSGYVGIGSKYKDDLIVKEPNGASIQAYYSNNDNYNGRNKDANALTKLGTKTVYRENNSYYEFKGLSALQMKKFEISGHKEIVPKIEANLNYNSQKLVGKVKNTFGYDIKNLLVVSSNSVWDLGEIKSGEEKQTEVDTCASSGLNQYASNISKNYRDYKNSNDKKQNKEEFKDVLRMSSLLRGIEQSQLSKKSTYLVAITNIPVDYGFDFGEKSISKYDTTAIIQEINIDFTDTEGNLSYPLGYFKGEVAQADQNMDIDTQNNVVHGSGDMVLDYLVGNEINLLDLKVGYTENQNQKKSGLKGTVYIFNYEKNDYEAINYIVNGESLKNPNQYIKDGKVTVKLQGNDEEGIGSPQITVKGRAK</sequence>
<dbReference type="SUPFAM" id="SSF52317">
    <property type="entry name" value="Class I glutamine amidotransferase-like"/>
    <property type="match status" value="1"/>
</dbReference>
<evidence type="ECO:0008006" key="4">
    <source>
        <dbReference type="Google" id="ProtNLM"/>
    </source>
</evidence>
<keyword evidence="1" id="KW-0812">Transmembrane</keyword>
<name>A0ABM7T9U3_9CLOT</name>
<feature type="transmembrane region" description="Helical" evidence="1">
    <location>
        <begin position="359"/>
        <end position="380"/>
    </location>
</feature>
<keyword evidence="1" id="KW-0472">Membrane</keyword>